<organism evidence="2 3">
    <name type="scientific">Senegalia massiliensis</name>
    <dbReference type="NCBI Taxonomy" id="1720316"/>
    <lineage>
        <taxon>Bacteria</taxon>
        <taxon>Bacillati</taxon>
        <taxon>Bacillota</taxon>
        <taxon>Clostridia</taxon>
        <taxon>Eubacteriales</taxon>
        <taxon>Clostridiaceae</taxon>
        <taxon>Senegalia</taxon>
    </lineage>
</organism>
<dbReference type="InterPro" id="IPR027417">
    <property type="entry name" value="P-loop_NTPase"/>
</dbReference>
<dbReference type="EMBL" id="QXXA01000013">
    <property type="protein sequence ID" value="NBI07531.1"/>
    <property type="molecule type" value="Genomic_DNA"/>
</dbReference>
<reference evidence="2 3" key="1">
    <citation type="submission" date="2018-08" db="EMBL/GenBank/DDBJ databases">
        <title>Murine metabolic-syndrome-specific gut microbial biobank.</title>
        <authorList>
            <person name="Liu C."/>
        </authorList>
    </citation>
    <scope>NUCLEOTIDE SEQUENCE [LARGE SCALE GENOMIC DNA]</scope>
    <source>
        <strain evidence="2 3">583</strain>
    </source>
</reference>
<evidence type="ECO:0000313" key="3">
    <source>
        <dbReference type="Proteomes" id="UP000467132"/>
    </source>
</evidence>
<dbReference type="PROSITE" id="PS51194">
    <property type="entry name" value="HELICASE_CTER"/>
    <property type="match status" value="1"/>
</dbReference>
<keyword evidence="3" id="KW-1185">Reference proteome</keyword>
<dbReference type="SMART" id="SM00487">
    <property type="entry name" value="DEXDc"/>
    <property type="match status" value="1"/>
</dbReference>
<name>A0A845QZ04_9CLOT</name>
<feature type="domain" description="Helicase C-terminal" evidence="1">
    <location>
        <begin position="950"/>
        <end position="1127"/>
    </location>
</feature>
<dbReference type="SUPFAM" id="SSF52540">
    <property type="entry name" value="P-loop containing nucleoside triphosphate hydrolases"/>
    <property type="match status" value="2"/>
</dbReference>
<dbReference type="Gene3D" id="3.40.50.300">
    <property type="entry name" value="P-loop containing nucleotide triphosphate hydrolases"/>
    <property type="match status" value="1"/>
</dbReference>
<evidence type="ECO:0000313" key="2">
    <source>
        <dbReference type="EMBL" id="NBI07531.1"/>
    </source>
</evidence>
<sequence>MKIKRVIKCIEGLVESAKEILSLESYNRYEKYNLSIMKTWLEGLSKQGFEPKERFEELHNTIDALYNSSNSAIYVYVKELYNPARELLSLLEGKAEELEPYKFQEINVDHNYYKAKTVLYDEDSETNTKTIRYIIATFLSEQQMKAMLSNLQKGMKRIKIGDNWNEVAQAVSNGYRCLYQRTTSENVGDGVHAIIYNEDERVIKVHQEDNPVDRVYQFIAANCKTGIIPNWKSYFYNKLTDEGLLRECKGFDYTGKAPSIIVLSEEINTELIMQYKEEGLRKGLIKLDVEENVELSEDATFFELVNDYVIPYIKEEKVHYQVGDPISPIISSPIDFGKGKIGKLYPKQQITAQGGLKAMKDGKPFIILSGSMGVGKTLISSKLALAQIYEMYGKFNGRIALFCQGILINKWQREFLQACKPLRIKPRFIRLDSLENVKKLDKEPKGLEVLLISRDKSKRSYLEEMATNERFNKNSLMKITNFKEKVVAKHEDNKVVFVNSNELPIHLMKIAGRRIEKETQKPTILYKKQLDNEGNIISYKIVTPSKTLKNTFTTNNYKSYDFELNSVEFTNFNNHITENLEVLIDESEYKIHRQTSFDNGLVCPSCGGYIYQNPQNLFHEEKYTKHIRRKKKDKSSSFLKCNHYVKADGTTLMDFEIKGIREGEISVAFVDDTETITYLDAENNPIEGSELLDVKANKYTGIYIINVKKCNQKLWSAVDKKGYRTVNTLAMTKRKFKSKFIDFAIVDEFHQFSAQSNQGYTYGLLANQSKYMINLSGTISSGTASSLFYLLYRLYPQKMKKLGYEYSEVGKFIDHYGRREKKTKIRTEHQYNKSGKGYKSSPSVKEKAGISPLLYTNLLSDVMIARTIEDMQLPMPKLKYYKHEIEMSSEIKNGYDNLKQQLIDFMKENKHLPLGGSYLHSLLSYPDLPQQSPIYWNKTDMLVATPEHIDLKDKILPKEQKLIDTINREISEGRKVLVYMEYTGEKGISKRVINILRDQGIKAIEMKSNGKGKVKTEEREEWIEQKSREGYQCILTNPKLVEVGLNIIDYPSIYYYECPLGNVKLLRQSERRAWRTNQKQECRIYYSYYSETLQEDLLKLIGGKKKASLALEGVFSEDLLSNMGDVDDGGSEALFKVLKGKITMKEDDLEGFGFSDESDLENIIKSTQTINDNANNFNTNIHSNDSRTQIDLFTITEEELTTINKKEKKKKNIGEGQLRLFAM</sequence>
<accession>A0A845QZ04</accession>
<dbReference type="Proteomes" id="UP000467132">
    <property type="component" value="Unassembled WGS sequence"/>
</dbReference>
<protein>
    <recommendedName>
        <fullName evidence="1">Helicase C-terminal domain-containing protein</fullName>
    </recommendedName>
</protein>
<dbReference type="AlphaFoldDB" id="A0A845QZ04"/>
<dbReference type="RefSeq" id="WP_160197998.1">
    <property type="nucleotide sequence ID" value="NZ_QXXA01000013.1"/>
</dbReference>
<dbReference type="Pfam" id="PF00271">
    <property type="entry name" value="Helicase_C"/>
    <property type="match status" value="1"/>
</dbReference>
<gene>
    <name evidence="2" type="ORF">D3Z33_11785</name>
</gene>
<dbReference type="OrthoDB" id="9760715at2"/>
<dbReference type="InterPro" id="IPR014001">
    <property type="entry name" value="Helicase_ATP-bd"/>
</dbReference>
<comment type="caution">
    <text evidence="2">The sequence shown here is derived from an EMBL/GenBank/DDBJ whole genome shotgun (WGS) entry which is preliminary data.</text>
</comment>
<dbReference type="InterPro" id="IPR001650">
    <property type="entry name" value="Helicase_C-like"/>
</dbReference>
<proteinExistence type="predicted"/>
<evidence type="ECO:0000259" key="1">
    <source>
        <dbReference type="PROSITE" id="PS51194"/>
    </source>
</evidence>